<dbReference type="EMBL" id="LAZR01003846">
    <property type="protein sequence ID" value="KKN14149.1"/>
    <property type="molecule type" value="Genomic_DNA"/>
</dbReference>
<keyword evidence="1" id="KW-0472">Membrane</keyword>
<gene>
    <name evidence="3" type="ORF">LCGC14_0999060</name>
</gene>
<protein>
    <recommendedName>
        <fullName evidence="2">Conjugative transposon TraJ C-terminal domain-containing protein</fullName>
    </recommendedName>
</protein>
<feature type="transmembrane region" description="Helical" evidence="1">
    <location>
        <begin position="198"/>
        <end position="219"/>
    </location>
</feature>
<dbReference type="Pfam" id="PF07863">
    <property type="entry name" value="CtnDOT_TraJ"/>
    <property type="match status" value="1"/>
</dbReference>
<evidence type="ECO:0000259" key="2">
    <source>
        <dbReference type="Pfam" id="PF07863"/>
    </source>
</evidence>
<keyword evidence="1" id="KW-1133">Transmembrane helix</keyword>
<sequence length="304" mass="33351">MYALQSSSGFRVTVNSIFDQYIGDAFASLGPTLSIGFGMAKIGLGIFALTHFAGNDRADVIKALKWFPLMFILFNYSEFAHAIFEFYNNLGSSFVSTQKSWDTIGQKIALAQIDVAANNLVEWNLLSMDIDGLQSFALTGLAGSITAFAHIISTLIFIGIKALATIYLFILIIFGPINIGLSFIPAISGLWKAWLQKFMSICLWLPMLYVVDMFMVNLVDKLVDHLLRYSSYDLGLILSSSMLILMTSFFYIKAPTLANFVVQGLNISGGGIVAKPKHYSKKAIQTAMDVKSGGATKAVRTLIQ</sequence>
<accession>A0A0F9N8A3</accession>
<feature type="transmembrane region" description="Helical" evidence="1">
    <location>
        <begin position="33"/>
        <end position="54"/>
    </location>
</feature>
<name>A0A0F9N8A3_9ZZZZ</name>
<feature type="transmembrane region" description="Helical" evidence="1">
    <location>
        <begin position="136"/>
        <end position="158"/>
    </location>
</feature>
<feature type="transmembrane region" description="Helical" evidence="1">
    <location>
        <begin position="165"/>
        <end position="186"/>
    </location>
</feature>
<evidence type="ECO:0000256" key="1">
    <source>
        <dbReference type="SAM" id="Phobius"/>
    </source>
</evidence>
<proteinExistence type="predicted"/>
<organism evidence="3">
    <name type="scientific">marine sediment metagenome</name>
    <dbReference type="NCBI Taxonomy" id="412755"/>
    <lineage>
        <taxon>unclassified sequences</taxon>
        <taxon>metagenomes</taxon>
        <taxon>ecological metagenomes</taxon>
    </lineage>
</organism>
<evidence type="ECO:0000313" key="3">
    <source>
        <dbReference type="EMBL" id="KKN14149.1"/>
    </source>
</evidence>
<dbReference type="InterPro" id="IPR012424">
    <property type="entry name" value="Conjugative_transposon_TraJ_C"/>
</dbReference>
<feature type="transmembrane region" description="Helical" evidence="1">
    <location>
        <begin position="231"/>
        <end position="251"/>
    </location>
</feature>
<feature type="domain" description="Conjugative transposon TraJ C-terminal" evidence="2">
    <location>
        <begin position="158"/>
        <end position="294"/>
    </location>
</feature>
<dbReference type="AlphaFoldDB" id="A0A0F9N8A3"/>
<comment type="caution">
    <text evidence="3">The sequence shown here is derived from an EMBL/GenBank/DDBJ whole genome shotgun (WGS) entry which is preliminary data.</text>
</comment>
<keyword evidence="1" id="KW-0812">Transmembrane</keyword>
<reference evidence="3" key="1">
    <citation type="journal article" date="2015" name="Nature">
        <title>Complex archaea that bridge the gap between prokaryotes and eukaryotes.</title>
        <authorList>
            <person name="Spang A."/>
            <person name="Saw J.H."/>
            <person name="Jorgensen S.L."/>
            <person name="Zaremba-Niedzwiedzka K."/>
            <person name="Martijn J."/>
            <person name="Lind A.E."/>
            <person name="van Eijk R."/>
            <person name="Schleper C."/>
            <person name="Guy L."/>
            <person name="Ettema T.J."/>
        </authorList>
    </citation>
    <scope>NUCLEOTIDE SEQUENCE</scope>
</reference>
<dbReference type="GO" id="GO:0030255">
    <property type="term" value="P:protein secretion by the type IV secretion system"/>
    <property type="evidence" value="ECO:0007669"/>
    <property type="project" value="InterPro"/>
</dbReference>